<keyword evidence="2" id="KW-0547">Nucleotide-binding</keyword>
<dbReference type="InterPro" id="IPR027417">
    <property type="entry name" value="P-loop_NTPase"/>
</dbReference>
<dbReference type="EMBL" id="LTBA01000057">
    <property type="protein sequence ID" value="KYH30735.1"/>
    <property type="molecule type" value="Genomic_DNA"/>
</dbReference>
<keyword evidence="2" id="KW-0378">Hydrolase</keyword>
<proteinExistence type="predicted"/>
<name>A0A151AT01_9CLOT</name>
<comment type="caution">
    <text evidence="2">The sequence shown here is derived from an EMBL/GenBank/DDBJ whole genome shotgun (WGS) entry which is preliminary data.</text>
</comment>
<evidence type="ECO:0000259" key="1">
    <source>
        <dbReference type="PROSITE" id="PS51199"/>
    </source>
</evidence>
<accession>A0A151AT01</accession>
<dbReference type="Pfam" id="PF03796">
    <property type="entry name" value="DnaB_C"/>
    <property type="match status" value="1"/>
</dbReference>
<dbReference type="GO" id="GO:0006260">
    <property type="term" value="P:DNA replication"/>
    <property type="evidence" value="ECO:0007669"/>
    <property type="project" value="InterPro"/>
</dbReference>
<keyword evidence="3" id="KW-1185">Reference proteome</keyword>
<sequence length="264" mass="30027">MLKGIVEGSLVTLLARSGIGKTTFALDLTKKIAIEGKSITYFSLEMPPEQMFLKMVLTQAKLKIEEYISITRYSEKIINDLSIASNKIAALNINFSKERDISKIVNLINYYVRKKKTKIFVIDYLNIVKSDIKTNNTDILYNEITAELKQVALKTGAIIFLVVQANRTVDSQADKRPNLKDIKSSSSIEQNSDYIISLYRNLDFNNPAKRKEAFDKGKIDYNKPNADVNPECFELIVLKNRHTGSCGTVYLKYLSNLGFLNWIF</sequence>
<dbReference type="PROSITE" id="PS51199">
    <property type="entry name" value="SF4_HELICASE"/>
    <property type="match status" value="1"/>
</dbReference>
<organism evidence="2 3">
    <name type="scientific">Clostridium tepidiprofundi DSM 19306</name>
    <dbReference type="NCBI Taxonomy" id="1121338"/>
    <lineage>
        <taxon>Bacteria</taxon>
        <taxon>Bacillati</taxon>
        <taxon>Bacillota</taxon>
        <taxon>Clostridia</taxon>
        <taxon>Eubacteriales</taxon>
        <taxon>Clostridiaceae</taxon>
        <taxon>Clostridium</taxon>
    </lineage>
</organism>
<dbReference type="EC" id="3.6.4.12" evidence="2"/>
<evidence type="ECO:0000313" key="2">
    <source>
        <dbReference type="EMBL" id="KYH30735.1"/>
    </source>
</evidence>
<gene>
    <name evidence="2" type="primary">dnaB</name>
    <name evidence="2" type="ORF">CLTEP_25010</name>
</gene>
<dbReference type="AlphaFoldDB" id="A0A151AT01"/>
<feature type="domain" description="SF4 helicase" evidence="1">
    <location>
        <begin position="1"/>
        <end position="264"/>
    </location>
</feature>
<keyword evidence="2" id="KW-0067">ATP-binding</keyword>
<dbReference type="Gene3D" id="3.40.50.300">
    <property type="entry name" value="P-loop containing nucleotide triphosphate hydrolases"/>
    <property type="match status" value="1"/>
</dbReference>
<dbReference type="GO" id="GO:0016787">
    <property type="term" value="F:hydrolase activity"/>
    <property type="evidence" value="ECO:0007669"/>
    <property type="project" value="UniProtKB-KW"/>
</dbReference>
<dbReference type="GO" id="GO:0003678">
    <property type="term" value="F:DNA helicase activity"/>
    <property type="evidence" value="ECO:0007669"/>
    <property type="project" value="UniProtKB-EC"/>
</dbReference>
<dbReference type="PATRIC" id="fig|1121338.3.peg.2596"/>
<protein>
    <submittedName>
        <fullName evidence="2">Replicative DNA helicase</fullName>
        <ecNumber evidence="2">3.6.4.12</ecNumber>
    </submittedName>
</protein>
<dbReference type="SUPFAM" id="SSF52540">
    <property type="entry name" value="P-loop containing nucleoside triphosphate hydrolases"/>
    <property type="match status" value="1"/>
</dbReference>
<dbReference type="InterPro" id="IPR007694">
    <property type="entry name" value="DNA_helicase_DnaB-like_C"/>
</dbReference>
<dbReference type="STRING" id="1121338.CLTEP_25010"/>
<reference evidence="2 3" key="1">
    <citation type="submission" date="2016-02" db="EMBL/GenBank/DDBJ databases">
        <title>Genome sequence of Clostridium tepidiprofundi DSM 19306.</title>
        <authorList>
            <person name="Poehlein A."/>
            <person name="Daniel R."/>
        </authorList>
    </citation>
    <scope>NUCLEOTIDE SEQUENCE [LARGE SCALE GENOMIC DNA]</scope>
    <source>
        <strain evidence="2 3">DSM 19306</strain>
    </source>
</reference>
<dbReference type="GO" id="GO:0005829">
    <property type="term" value="C:cytosol"/>
    <property type="evidence" value="ECO:0007669"/>
    <property type="project" value="TreeGrafter"/>
</dbReference>
<dbReference type="PANTHER" id="PTHR30153:SF2">
    <property type="entry name" value="REPLICATIVE DNA HELICASE"/>
    <property type="match status" value="1"/>
</dbReference>
<keyword evidence="2" id="KW-0347">Helicase</keyword>
<dbReference type="PANTHER" id="PTHR30153">
    <property type="entry name" value="REPLICATIVE DNA HELICASE DNAB"/>
    <property type="match status" value="1"/>
</dbReference>
<dbReference type="GO" id="GO:0005524">
    <property type="term" value="F:ATP binding"/>
    <property type="evidence" value="ECO:0007669"/>
    <property type="project" value="InterPro"/>
</dbReference>
<dbReference type="Proteomes" id="UP000075531">
    <property type="component" value="Unassembled WGS sequence"/>
</dbReference>
<evidence type="ECO:0000313" key="3">
    <source>
        <dbReference type="Proteomes" id="UP000075531"/>
    </source>
</evidence>